<evidence type="ECO:0000313" key="3">
    <source>
        <dbReference type="Proteomes" id="UP000784294"/>
    </source>
</evidence>
<keyword evidence="3" id="KW-1185">Reference proteome</keyword>
<evidence type="ECO:0000313" key="2">
    <source>
        <dbReference type="EMBL" id="VEL38896.1"/>
    </source>
</evidence>
<name>A0A448XKJ7_9PLAT</name>
<comment type="caution">
    <text evidence="2">The sequence shown here is derived from an EMBL/GenBank/DDBJ whole genome shotgun (WGS) entry which is preliminary data.</text>
</comment>
<evidence type="ECO:0000256" key="1">
    <source>
        <dbReference type="SAM" id="MobiDB-lite"/>
    </source>
</evidence>
<sequence length="153" mass="16425">MVAFSSKNKLLTKLKHKISKSQLNLADIRSPILGGTRGFGASEPRVHSAHDSDALPSQSHIMDPSSIPADGTMASRRLANGSTADRGAPKRPALLTSGGNLRASLSHEETGSLASLRFTNGDGKPIFSFYLVASIRLLQFHLLFFTHELNSLS</sequence>
<dbReference type="AlphaFoldDB" id="A0A448XKJ7"/>
<proteinExistence type="predicted"/>
<dbReference type="Proteomes" id="UP000784294">
    <property type="component" value="Unassembled WGS sequence"/>
</dbReference>
<protein>
    <submittedName>
        <fullName evidence="2">Uncharacterized protein</fullName>
    </submittedName>
</protein>
<dbReference type="EMBL" id="CAAALY010259382">
    <property type="protein sequence ID" value="VEL38896.1"/>
    <property type="molecule type" value="Genomic_DNA"/>
</dbReference>
<reference evidence="2" key="1">
    <citation type="submission" date="2018-11" db="EMBL/GenBank/DDBJ databases">
        <authorList>
            <consortium name="Pathogen Informatics"/>
        </authorList>
    </citation>
    <scope>NUCLEOTIDE SEQUENCE</scope>
</reference>
<organism evidence="2 3">
    <name type="scientific">Protopolystoma xenopodis</name>
    <dbReference type="NCBI Taxonomy" id="117903"/>
    <lineage>
        <taxon>Eukaryota</taxon>
        <taxon>Metazoa</taxon>
        <taxon>Spiralia</taxon>
        <taxon>Lophotrochozoa</taxon>
        <taxon>Platyhelminthes</taxon>
        <taxon>Monogenea</taxon>
        <taxon>Polyopisthocotylea</taxon>
        <taxon>Polystomatidea</taxon>
        <taxon>Polystomatidae</taxon>
        <taxon>Protopolystoma</taxon>
    </lineage>
</organism>
<feature type="compositionally biased region" description="Basic and acidic residues" evidence="1">
    <location>
        <begin position="44"/>
        <end position="53"/>
    </location>
</feature>
<feature type="region of interest" description="Disordered" evidence="1">
    <location>
        <begin position="39"/>
        <end position="98"/>
    </location>
</feature>
<gene>
    <name evidence="2" type="ORF">PXEA_LOCUS32336</name>
</gene>
<accession>A0A448XKJ7</accession>